<dbReference type="Gene3D" id="3.40.50.10860">
    <property type="entry name" value="Leucine Dehydrogenase, chain A, domain 1"/>
    <property type="match status" value="2"/>
</dbReference>
<evidence type="ECO:0000259" key="9">
    <source>
        <dbReference type="Pfam" id="PF00763"/>
    </source>
</evidence>
<accession>A0A8X7CDN8</accession>
<keyword evidence="3" id="KW-0554">One-carbon metabolism</keyword>
<dbReference type="OrthoDB" id="1845775at2759"/>
<name>A0A8X7CDN8_9ARAC</name>
<dbReference type="FunFam" id="3.40.50.10860:FF:000005">
    <property type="entry name" value="C-1-tetrahydrofolate synthase, cytoplasmic, putative"/>
    <property type="match status" value="1"/>
</dbReference>
<evidence type="ECO:0000256" key="8">
    <source>
        <dbReference type="ARBA" id="ARBA00036357"/>
    </source>
</evidence>
<keyword evidence="5" id="KW-0521">NADP</keyword>
<comment type="subunit">
    <text evidence="2">Homodimer.</text>
</comment>
<dbReference type="CDD" id="cd01080">
    <property type="entry name" value="NAD_bind_m-THF_DH_Cyclohyd"/>
    <property type="match status" value="1"/>
</dbReference>
<feature type="domain" description="Tetrahydrofolate dehydrogenase/cyclohydrolase NAD(P)-binding" evidence="10">
    <location>
        <begin position="167"/>
        <end position="256"/>
    </location>
</feature>
<dbReference type="InterPro" id="IPR020631">
    <property type="entry name" value="THF_DH/CycHdrlase_NAD-bd_dom"/>
</dbReference>
<evidence type="ECO:0000259" key="10">
    <source>
        <dbReference type="Pfam" id="PF02882"/>
    </source>
</evidence>
<dbReference type="InterPro" id="IPR036291">
    <property type="entry name" value="NAD(P)-bd_dom_sf"/>
</dbReference>
<dbReference type="GO" id="GO:0035999">
    <property type="term" value="P:tetrahydrofolate interconversion"/>
    <property type="evidence" value="ECO:0007669"/>
    <property type="project" value="TreeGrafter"/>
</dbReference>
<dbReference type="PROSITE" id="PS00766">
    <property type="entry name" value="THF_DHG_CYH_1"/>
    <property type="match status" value="1"/>
</dbReference>
<keyword evidence="6" id="KW-0560">Oxidoreductase</keyword>
<proteinExistence type="inferred from homology"/>
<evidence type="ECO:0000313" key="11">
    <source>
        <dbReference type="EMBL" id="GFY67894.1"/>
    </source>
</evidence>
<dbReference type="PROSITE" id="PS00767">
    <property type="entry name" value="THF_DHG_CYH_2"/>
    <property type="match status" value="1"/>
</dbReference>
<dbReference type="Proteomes" id="UP000886998">
    <property type="component" value="Unassembled WGS sequence"/>
</dbReference>
<comment type="catalytic activity">
    <reaction evidence="8">
        <text>(6R)-5,10-methenyltetrahydrofolate + H2O = (6R)-10-formyltetrahydrofolate + H(+)</text>
        <dbReference type="Rhea" id="RHEA:23700"/>
        <dbReference type="ChEBI" id="CHEBI:15377"/>
        <dbReference type="ChEBI" id="CHEBI:15378"/>
        <dbReference type="ChEBI" id="CHEBI:57455"/>
        <dbReference type="ChEBI" id="CHEBI:195366"/>
        <dbReference type="EC" id="3.5.4.9"/>
    </reaction>
</comment>
<dbReference type="HAMAP" id="MF_01576">
    <property type="entry name" value="THF_DHG_CYH"/>
    <property type="match status" value="1"/>
</dbReference>
<reference evidence="11" key="1">
    <citation type="submission" date="2020-08" db="EMBL/GenBank/DDBJ databases">
        <title>Multicomponent nature underlies the extraordinary mechanical properties of spider dragline silk.</title>
        <authorList>
            <person name="Kono N."/>
            <person name="Nakamura H."/>
            <person name="Mori M."/>
            <person name="Yoshida Y."/>
            <person name="Ohtoshi R."/>
            <person name="Malay A.D."/>
            <person name="Moran D.A.P."/>
            <person name="Tomita M."/>
            <person name="Numata K."/>
            <person name="Arakawa K."/>
        </authorList>
    </citation>
    <scope>NUCLEOTIDE SEQUENCE</scope>
</reference>
<dbReference type="PANTHER" id="PTHR48099">
    <property type="entry name" value="C-1-TETRAHYDROFOLATE SYNTHASE, CYTOPLASMIC-RELATED"/>
    <property type="match status" value="1"/>
</dbReference>
<dbReference type="Pfam" id="PF02882">
    <property type="entry name" value="THF_DHG_CYH_C"/>
    <property type="match status" value="1"/>
</dbReference>
<evidence type="ECO:0000256" key="4">
    <source>
        <dbReference type="ARBA" id="ARBA00022801"/>
    </source>
</evidence>
<dbReference type="GO" id="GO:0005829">
    <property type="term" value="C:cytosol"/>
    <property type="evidence" value="ECO:0007669"/>
    <property type="project" value="TreeGrafter"/>
</dbReference>
<evidence type="ECO:0000256" key="2">
    <source>
        <dbReference type="ARBA" id="ARBA00011738"/>
    </source>
</evidence>
<gene>
    <name evidence="11" type="primary">pug</name>
    <name evidence="11" type="ORF">TNIN_203411</name>
</gene>
<dbReference type="InterPro" id="IPR000672">
    <property type="entry name" value="THF_DH/CycHdrlase"/>
</dbReference>
<keyword evidence="4" id="KW-0378">Hydrolase</keyword>
<protein>
    <submittedName>
        <fullName evidence="11">C-1-tetrahydrofolate synthase, cytoplasmic</fullName>
    </submittedName>
</protein>
<dbReference type="Pfam" id="PF00763">
    <property type="entry name" value="THF_DHG_CYH"/>
    <property type="match status" value="1"/>
</dbReference>
<comment type="caution">
    <text evidence="11">The sequence shown here is derived from an EMBL/GenBank/DDBJ whole genome shotgun (WGS) entry which is preliminary data.</text>
</comment>
<dbReference type="GO" id="GO:0004477">
    <property type="term" value="F:methenyltetrahydrofolate cyclohydrolase activity"/>
    <property type="evidence" value="ECO:0007669"/>
    <property type="project" value="UniProtKB-EC"/>
</dbReference>
<dbReference type="InterPro" id="IPR046346">
    <property type="entry name" value="Aminoacid_DH-like_N_sf"/>
</dbReference>
<evidence type="ECO:0000256" key="6">
    <source>
        <dbReference type="ARBA" id="ARBA00023002"/>
    </source>
</evidence>
<feature type="domain" description="Tetrahydrofolate dehydrogenase/cyclohydrolase catalytic" evidence="9">
    <location>
        <begin position="12"/>
        <end position="123"/>
    </location>
</feature>
<dbReference type="EMBL" id="BMAV01016810">
    <property type="protein sequence ID" value="GFY67894.1"/>
    <property type="molecule type" value="Genomic_DNA"/>
</dbReference>
<keyword evidence="12" id="KW-1185">Reference proteome</keyword>
<evidence type="ECO:0000256" key="5">
    <source>
        <dbReference type="ARBA" id="ARBA00022857"/>
    </source>
</evidence>
<dbReference type="InterPro" id="IPR020867">
    <property type="entry name" value="THF_DH/CycHdrlase_CS"/>
</dbReference>
<evidence type="ECO:0000256" key="3">
    <source>
        <dbReference type="ARBA" id="ARBA00022563"/>
    </source>
</evidence>
<sequence>MIARIDSQLKFRDIQEKLQEEVKLMKEKNPDFEPVLAIVQVGAREDSNVYIRMKKKVAAEVGVATKHVQLPRSLSESEILTEVQKLNEDSKIHGIIVQLPLDTDKPVDAKRITNAVSPSKDVDGICDENAGRLSHGELEGYFIACTPLGCLELIKRSGVTIKGSNASVVKDADIIVAAVGQAQMVKKDWVKPGAVVIDCGINSIKDETKKSGYRLVGDVDYDEVKDVASSITPVPGGVGPMTVIMLVKNTVYAAKLALQKSSSP</sequence>
<dbReference type="PANTHER" id="PTHR48099:SF5">
    <property type="entry name" value="C-1-TETRAHYDROFOLATE SYNTHASE, CYTOPLASMIC"/>
    <property type="match status" value="1"/>
</dbReference>
<comment type="pathway">
    <text evidence="1">One-carbon metabolism; tetrahydrofolate interconversion.</text>
</comment>
<evidence type="ECO:0000256" key="7">
    <source>
        <dbReference type="ARBA" id="ARBA00023268"/>
    </source>
</evidence>
<dbReference type="SUPFAM" id="SSF51735">
    <property type="entry name" value="NAD(P)-binding Rossmann-fold domains"/>
    <property type="match status" value="1"/>
</dbReference>
<dbReference type="Gene3D" id="3.40.50.720">
    <property type="entry name" value="NAD(P)-binding Rossmann-like Domain"/>
    <property type="match status" value="2"/>
</dbReference>
<organism evidence="11 12">
    <name type="scientific">Trichonephila inaurata madagascariensis</name>
    <dbReference type="NCBI Taxonomy" id="2747483"/>
    <lineage>
        <taxon>Eukaryota</taxon>
        <taxon>Metazoa</taxon>
        <taxon>Ecdysozoa</taxon>
        <taxon>Arthropoda</taxon>
        <taxon>Chelicerata</taxon>
        <taxon>Arachnida</taxon>
        <taxon>Araneae</taxon>
        <taxon>Araneomorphae</taxon>
        <taxon>Entelegynae</taxon>
        <taxon>Araneoidea</taxon>
        <taxon>Nephilidae</taxon>
        <taxon>Trichonephila</taxon>
        <taxon>Trichonephila inaurata</taxon>
    </lineage>
</organism>
<dbReference type="GO" id="GO:0004488">
    <property type="term" value="F:methylenetetrahydrofolate dehydrogenase (NADP+) activity"/>
    <property type="evidence" value="ECO:0007669"/>
    <property type="project" value="InterPro"/>
</dbReference>
<evidence type="ECO:0000256" key="1">
    <source>
        <dbReference type="ARBA" id="ARBA00004777"/>
    </source>
</evidence>
<keyword evidence="7" id="KW-0511">Multifunctional enzyme</keyword>
<dbReference type="SUPFAM" id="SSF53223">
    <property type="entry name" value="Aminoacid dehydrogenase-like, N-terminal domain"/>
    <property type="match status" value="1"/>
</dbReference>
<dbReference type="InterPro" id="IPR020630">
    <property type="entry name" value="THF_DH/CycHdrlase_cat_dom"/>
</dbReference>
<dbReference type="PRINTS" id="PR00085">
    <property type="entry name" value="THFDHDRGNASE"/>
</dbReference>
<evidence type="ECO:0000313" key="12">
    <source>
        <dbReference type="Proteomes" id="UP000886998"/>
    </source>
</evidence>
<dbReference type="AlphaFoldDB" id="A0A8X7CDN8"/>